<sequence length="546" mass="59125">MADESKSVEVVVNGENKKIDSEEDVGEILHQIRDAAGITSLKLSGNSYGTEAASAIGKLLENVGGSLRHALWSDMFVSRLKTEIPPALSSLGNGLIVAGARLVELDLSDNAFGPAGVEGVSTLLTSEVCYTLKILKFNNNGLGIGGGKILSKALLQCYQEASEVGAKFALEVFQSGRNRLENDGARALAEVFETLGSLVELSMPQNGIYCDGISALARALKKNPHLRVLNLSDNTFTEDGSALMADVIPSLQELEVINFGECLVRSKGAVAIAEAVKDGHQMLRELWLSYNELDINSGAAIVSALSNKSQLAVLDLNGNAFGEEGVERIQEMMEAAGLEQALQSLSDDEGEETEDEDGESNKEEEEEENGLLDDSVKEEAITKTVTLDEWLESPSVQYYLGLNNRISLLQDYLTENPAAEKLAETYTKVAIGYQSTSEGGVPSDHRAAVHEFIDKCCEPFLSQGEENMLSFLNIFLSLVGLIKHEDKKFKPFESVDGPLLVTVEYLSKKAYFSSKCHEMLLALITKSCSVPKFIKIGPTLLTTLHS</sequence>
<dbReference type="InterPro" id="IPR009109">
    <property type="entry name" value="Ran_GTPase_activating_1_C"/>
</dbReference>
<dbReference type="InterPro" id="IPR001611">
    <property type="entry name" value="Leu-rich_rpt"/>
</dbReference>
<evidence type="ECO:0000256" key="4">
    <source>
        <dbReference type="SAM" id="MobiDB-lite"/>
    </source>
</evidence>
<dbReference type="InterPro" id="IPR036720">
    <property type="entry name" value="RanGAP1_C_sf"/>
</dbReference>
<reference evidence="6" key="2">
    <citation type="submission" date="2017-05" db="UniProtKB">
        <authorList>
            <consortium name="EnsemblMetazoa"/>
        </authorList>
    </citation>
    <scope>IDENTIFICATION</scope>
</reference>
<dbReference type="InterPro" id="IPR032675">
    <property type="entry name" value="LRR_dom_sf"/>
</dbReference>
<dbReference type="GO" id="GO:0031267">
    <property type="term" value="F:small GTPase binding"/>
    <property type="evidence" value="ECO:0007669"/>
    <property type="project" value="TreeGrafter"/>
</dbReference>
<dbReference type="CDD" id="cd00116">
    <property type="entry name" value="LRR_RI"/>
    <property type="match status" value="1"/>
</dbReference>
<keyword evidence="1" id="KW-0343">GTPase activation</keyword>
<protein>
    <recommendedName>
        <fullName evidence="5">Ran-GTPase activating protein 1 C-terminal domain-containing protein</fullName>
    </recommendedName>
</protein>
<dbReference type="GO" id="GO:0005096">
    <property type="term" value="F:GTPase activator activity"/>
    <property type="evidence" value="ECO:0007669"/>
    <property type="project" value="UniProtKB-KW"/>
</dbReference>
<dbReference type="GO" id="GO:0048471">
    <property type="term" value="C:perinuclear region of cytoplasm"/>
    <property type="evidence" value="ECO:0007669"/>
    <property type="project" value="TreeGrafter"/>
</dbReference>
<keyword evidence="2" id="KW-0433">Leucine-rich repeat</keyword>
<accession>A0A1X7U3A6</accession>
<gene>
    <name evidence="6" type="primary">100637973</name>
</gene>
<dbReference type="Gene3D" id="3.80.10.10">
    <property type="entry name" value="Ribonuclease Inhibitor"/>
    <property type="match status" value="1"/>
</dbReference>
<evidence type="ECO:0000313" key="6">
    <source>
        <dbReference type="EnsemblMetazoa" id="Aqu2.1.22250_001"/>
    </source>
</evidence>
<name>A0A1X7U3A6_AMPQE</name>
<dbReference type="Proteomes" id="UP000007879">
    <property type="component" value="Unassembled WGS sequence"/>
</dbReference>
<dbReference type="EnsemblMetazoa" id="XM_020000760.1">
    <property type="protein sequence ID" value="XP_019856319.1"/>
    <property type="gene ID" value="LOC100637973"/>
</dbReference>
<dbReference type="Gene3D" id="1.25.40.200">
    <property type="entry name" value="Ran-GTPase activating protein 1, C-terminal domain"/>
    <property type="match status" value="1"/>
</dbReference>
<evidence type="ECO:0000259" key="5">
    <source>
        <dbReference type="Pfam" id="PF07834"/>
    </source>
</evidence>
<keyword evidence="7" id="KW-1185">Reference proteome</keyword>
<dbReference type="KEGG" id="aqu:100637973"/>
<evidence type="ECO:0000313" key="7">
    <source>
        <dbReference type="Proteomes" id="UP000007879"/>
    </source>
</evidence>
<dbReference type="SUPFAM" id="SSF52047">
    <property type="entry name" value="RNI-like"/>
    <property type="match status" value="1"/>
</dbReference>
<dbReference type="EnsemblMetazoa" id="Aqu2.1.22250_001">
    <property type="protein sequence ID" value="Aqu2.1.22250_001"/>
    <property type="gene ID" value="Aqu2.1.22250"/>
</dbReference>
<dbReference type="GO" id="GO:0005829">
    <property type="term" value="C:cytosol"/>
    <property type="evidence" value="ECO:0007669"/>
    <property type="project" value="TreeGrafter"/>
</dbReference>
<dbReference type="PANTHER" id="PTHR24113">
    <property type="entry name" value="RAN GTPASE-ACTIVATING PROTEIN 1"/>
    <property type="match status" value="1"/>
</dbReference>
<dbReference type="GO" id="GO:0005634">
    <property type="term" value="C:nucleus"/>
    <property type="evidence" value="ECO:0007669"/>
    <property type="project" value="TreeGrafter"/>
</dbReference>
<evidence type="ECO:0000256" key="1">
    <source>
        <dbReference type="ARBA" id="ARBA00022468"/>
    </source>
</evidence>
<dbReference type="Pfam" id="PF13516">
    <property type="entry name" value="LRR_6"/>
    <property type="match status" value="2"/>
</dbReference>
<dbReference type="OrthoDB" id="184583at2759"/>
<proteinExistence type="predicted"/>
<dbReference type="InParanoid" id="A0A1X7U3A6"/>
<evidence type="ECO:0000256" key="2">
    <source>
        <dbReference type="ARBA" id="ARBA00022614"/>
    </source>
</evidence>
<feature type="compositionally biased region" description="Acidic residues" evidence="4">
    <location>
        <begin position="346"/>
        <end position="371"/>
    </location>
</feature>
<dbReference type="SMART" id="SM00368">
    <property type="entry name" value="LRR_RI"/>
    <property type="match status" value="9"/>
</dbReference>
<dbReference type="STRING" id="400682.A0A1X7U3A6"/>
<feature type="region of interest" description="Disordered" evidence="4">
    <location>
        <begin position="344"/>
        <end position="374"/>
    </location>
</feature>
<dbReference type="AlphaFoldDB" id="A0A1X7U3A6"/>
<dbReference type="GO" id="GO:0007165">
    <property type="term" value="P:signal transduction"/>
    <property type="evidence" value="ECO:0007669"/>
    <property type="project" value="InterPro"/>
</dbReference>
<dbReference type="Pfam" id="PF07834">
    <property type="entry name" value="RanGAP1_C"/>
    <property type="match status" value="1"/>
</dbReference>
<dbReference type="InterPro" id="IPR027038">
    <property type="entry name" value="RanGap"/>
</dbReference>
<dbReference type="GO" id="GO:0006913">
    <property type="term" value="P:nucleocytoplasmic transport"/>
    <property type="evidence" value="ECO:0007669"/>
    <property type="project" value="TreeGrafter"/>
</dbReference>
<feature type="domain" description="Ran-GTPase activating protein 1 C-terminal" evidence="5">
    <location>
        <begin position="364"/>
        <end position="529"/>
    </location>
</feature>
<evidence type="ECO:0000256" key="3">
    <source>
        <dbReference type="ARBA" id="ARBA00022737"/>
    </source>
</evidence>
<organism evidence="6">
    <name type="scientific">Amphimedon queenslandica</name>
    <name type="common">Sponge</name>
    <dbReference type="NCBI Taxonomy" id="400682"/>
    <lineage>
        <taxon>Eukaryota</taxon>
        <taxon>Metazoa</taxon>
        <taxon>Porifera</taxon>
        <taxon>Demospongiae</taxon>
        <taxon>Heteroscleromorpha</taxon>
        <taxon>Haplosclerida</taxon>
        <taxon>Niphatidae</taxon>
        <taxon>Amphimedon</taxon>
    </lineage>
</organism>
<dbReference type="SUPFAM" id="SSF69099">
    <property type="entry name" value="Ran-GTPase activating protein 1 (RanGAP1), C-terminal domain"/>
    <property type="match status" value="1"/>
</dbReference>
<keyword evidence="3" id="KW-0677">Repeat</keyword>
<dbReference type="PANTHER" id="PTHR24113:SF12">
    <property type="entry name" value="RAN GTPASE-ACTIVATING PROTEIN 1"/>
    <property type="match status" value="1"/>
</dbReference>
<reference evidence="7" key="1">
    <citation type="journal article" date="2010" name="Nature">
        <title>The Amphimedon queenslandica genome and the evolution of animal complexity.</title>
        <authorList>
            <person name="Srivastava M."/>
            <person name="Simakov O."/>
            <person name="Chapman J."/>
            <person name="Fahey B."/>
            <person name="Gauthier M.E."/>
            <person name="Mitros T."/>
            <person name="Richards G.S."/>
            <person name="Conaco C."/>
            <person name="Dacre M."/>
            <person name="Hellsten U."/>
            <person name="Larroux C."/>
            <person name="Putnam N.H."/>
            <person name="Stanke M."/>
            <person name="Adamska M."/>
            <person name="Darling A."/>
            <person name="Degnan S.M."/>
            <person name="Oakley T.H."/>
            <person name="Plachetzki D.C."/>
            <person name="Zhai Y."/>
            <person name="Adamski M."/>
            <person name="Calcino A."/>
            <person name="Cummins S.F."/>
            <person name="Goodstein D.M."/>
            <person name="Harris C."/>
            <person name="Jackson D.J."/>
            <person name="Leys S.P."/>
            <person name="Shu S."/>
            <person name="Woodcroft B.J."/>
            <person name="Vervoort M."/>
            <person name="Kosik K.S."/>
            <person name="Manning G."/>
            <person name="Degnan B.M."/>
            <person name="Rokhsar D.S."/>
        </authorList>
    </citation>
    <scope>NUCLEOTIDE SEQUENCE [LARGE SCALE GENOMIC DNA]</scope>
</reference>
<dbReference type="eggNOG" id="KOG1909">
    <property type="taxonomic scope" value="Eukaryota"/>
</dbReference>